<dbReference type="GO" id="GO:0022857">
    <property type="term" value="F:transmembrane transporter activity"/>
    <property type="evidence" value="ECO:0007669"/>
    <property type="project" value="TreeGrafter"/>
</dbReference>
<evidence type="ECO:0000256" key="6">
    <source>
        <dbReference type="ARBA" id="ARBA00038076"/>
    </source>
</evidence>
<proteinExistence type="inferred from homology"/>
<dbReference type="InterPro" id="IPR025857">
    <property type="entry name" value="MacB_PCD"/>
</dbReference>
<dbReference type="Pfam" id="PF02687">
    <property type="entry name" value="FtsX"/>
    <property type="match status" value="1"/>
</dbReference>
<evidence type="ECO:0000256" key="1">
    <source>
        <dbReference type="ARBA" id="ARBA00004651"/>
    </source>
</evidence>
<dbReference type="InterPro" id="IPR003838">
    <property type="entry name" value="ABC3_permease_C"/>
</dbReference>
<feature type="transmembrane region" description="Helical" evidence="7">
    <location>
        <begin position="373"/>
        <end position="392"/>
    </location>
</feature>
<evidence type="ECO:0000313" key="10">
    <source>
        <dbReference type="EMBL" id="TAA33036.1"/>
    </source>
</evidence>
<dbReference type="AlphaFoldDB" id="A0A4Q8LQF3"/>
<reference evidence="10 11" key="1">
    <citation type="submission" date="2019-02" db="EMBL/GenBank/DDBJ databases">
        <title>WGS of Pseudoxanthomonas species novum from clinical isolates.</title>
        <authorList>
            <person name="Bernier A.-M."/>
            <person name="Bernard K."/>
            <person name="Vachon A."/>
        </authorList>
    </citation>
    <scope>NUCLEOTIDE SEQUENCE [LARGE SCALE GENOMIC DNA]</scope>
    <source>
        <strain evidence="10 11">NML171202</strain>
    </source>
</reference>
<dbReference type="Pfam" id="PF12704">
    <property type="entry name" value="MacB_PCD"/>
    <property type="match status" value="1"/>
</dbReference>
<gene>
    <name evidence="10" type="ORF">EA661_01805</name>
</gene>
<keyword evidence="2" id="KW-1003">Cell membrane</keyword>
<comment type="subcellular location">
    <subcellularLocation>
        <location evidence="1">Cell membrane</location>
        <topology evidence="1">Multi-pass membrane protein</topology>
    </subcellularLocation>
</comment>
<organism evidence="10 11">
    <name type="scientific">Pseudoxanthomonas winnipegensis</name>
    <dbReference type="NCBI Taxonomy" id="2480810"/>
    <lineage>
        <taxon>Bacteria</taxon>
        <taxon>Pseudomonadati</taxon>
        <taxon>Pseudomonadota</taxon>
        <taxon>Gammaproteobacteria</taxon>
        <taxon>Lysobacterales</taxon>
        <taxon>Lysobacteraceae</taxon>
        <taxon>Pseudoxanthomonas</taxon>
    </lineage>
</organism>
<dbReference type="EMBL" id="SHMB01000001">
    <property type="protein sequence ID" value="TAA33036.1"/>
    <property type="molecule type" value="Genomic_DNA"/>
</dbReference>
<keyword evidence="4 7" id="KW-1133">Transmembrane helix</keyword>
<protein>
    <submittedName>
        <fullName evidence="10">FtsX-like permease family protein</fullName>
    </submittedName>
</protein>
<comment type="caution">
    <text evidence="10">The sequence shown here is derived from an EMBL/GenBank/DDBJ whole genome shotgun (WGS) entry which is preliminary data.</text>
</comment>
<dbReference type="Proteomes" id="UP000291286">
    <property type="component" value="Unassembled WGS sequence"/>
</dbReference>
<dbReference type="InterPro" id="IPR050250">
    <property type="entry name" value="Macrolide_Exporter_MacB"/>
</dbReference>
<feature type="domain" description="MacB-like periplasmic core" evidence="9">
    <location>
        <begin position="24"/>
        <end position="250"/>
    </location>
</feature>
<evidence type="ECO:0000313" key="11">
    <source>
        <dbReference type="Proteomes" id="UP000291286"/>
    </source>
</evidence>
<sequence>MDIRPILSTLLRHKTAAALIVLEIALSCAIVCNALFLIGNRLAHMQRPSGFDEAHLVFVKANGITKDDEGAKAVTRADLDGLRAIPGVDSATVLNLIPFGGAVWMSGIKLRPEQEDSTLNAANYMVSEDGLKTLGLRLLEGRDFTASEYVDDGTEGDGWIPSVIVSKALARRLFPDQGAIGQSIYVFGKKPHRIVGIVEHLPKPRDSGSSAAEYDMSMLFPSRVTYSDGGIYALRVHDPAQRMAVLEQAKRVIASHGPTRIISKGGTGTLEDKRARYYRNDRAMAWLLVAVSAALLVVTALGIVGLASFWVAQRTRQIGVRRALGATRGQILRYFQTENFILATLGIVLGMVLAYAINQLLMSKYELPRLPLIYLPVGAVLLWLLGQIAVLWPARRAAAVPPAIATRSA</sequence>
<dbReference type="PANTHER" id="PTHR30572:SF4">
    <property type="entry name" value="ABC TRANSPORTER PERMEASE YTRF"/>
    <property type="match status" value="1"/>
</dbReference>
<feature type="transmembrane region" description="Helical" evidence="7">
    <location>
        <begin position="340"/>
        <end position="361"/>
    </location>
</feature>
<feature type="transmembrane region" description="Helical" evidence="7">
    <location>
        <begin position="283"/>
        <end position="312"/>
    </location>
</feature>
<dbReference type="PANTHER" id="PTHR30572">
    <property type="entry name" value="MEMBRANE COMPONENT OF TRANSPORTER-RELATED"/>
    <property type="match status" value="1"/>
</dbReference>
<feature type="domain" description="ABC3 transporter permease C-terminal" evidence="8">
    <location>
        <begin position="290"/>
        <end position="401"/>
    </location>
</feature>
<evidence type="ECO:0000259" key="9">
    <source>
        <dbReference type="Pfam" id="PF12704"/>
    </source>
</evidence>
<evidence type="ECO:0000256" key="4">
    <source>
        <dbReference type="ARBA" id="ARBA00022989"/>
    </source>
</evidence>
<dbReference type="RefSeq" id="WP_130515150.1">
    <property type="nucleotide sequence ID" value="NZ_SHMA01000001.1"/>
</dbReference>
<evidence type="ECO:0000256" key="2">
    <source>
        <dbReference type="ARBA" id="ARBA00022475"/>
    </source>
</evidence>
<evidence type="ECO:0000256" key="3">
    <source>
        <dbReference type="ARBA" id="ARBA00022692"/>
    </source>
</evidence>
<comment type="similarity">
    <text evidence="6">Belongs to the ABC-4 integral membrane protein family.</text>
</comment>
<dbReference type="GO" id="GO:0005886">
    <property type="term" value="C:plasma membrane"/>
    <property type="evidence" value="ECO:0007669"/>
    <property type="project" value="UniProtKB-SubCell"/>
</dbReference>
<keyword evidence="5 7" id="KW-0472">Membrane</keyword>
<accession>A0A4Q8LQF3</accession>
<keyword evidence="3 7" id="KW-0812">Transmembrane</keyword>
<evidence type="ECO:0000259" key="8">
    <source>
        <dbReference type="Pfam" id="PF02687"/>
    </source>
</evidence>
<evidence type="ECO:0000256" key="7">
    <source>
        <dbReference type="SAM" id="Phobius"/>
    </source>
</evidence>
<feature type="transmembrane region" description="Helical" evidence="7">
    <location>
        <begin position="16"/>
        <end position="38"/>
    </location>
</feature>
<evidence type="ECO:0000256" key="5">
    <source>
        <dbReference type="ARBA" id="ARBA00023136"/>
    </source>
</evidence>
<name>A0A4Q8LQF3_9GAMM</name>